<name>A0ABV9K5H4_9PORP</name>
<organism evidence="1 2">
    <name type="scientific">Falsiporphyromonas endometrii</name>
    <dbReference type="NCBI Taxonomy" id="1387297"/>
    <lineage>
        <taxon>Bacteria</taxon>
        <taxon>Pseudomonadati</taxon>
        <taxon>Bacteroidota</taxon>
        <taxon>Bacteroidia</taxon>
        <taxon>Bacteroidales</taxon>
        <taxon>Porphyromonadaceae</taxon>
        <taxon>Falsiporphyromonas</taxon>
    </lineage>
</organism>
<comment type="caution">
    <text evidence="1">The sequence shown here is derived from an EMBL/GenBank/DDBJ whole genome shotgun (WGS) entry which is preliminary data.</text>
</comment>
<gene>
    <name evidence="1" type="ORF">ACFO3G_00950</name>
</gene>
<accession>A0ABV9K5H4</accession>
<dbReference type="RefSeq" id="WP_380077121.1">
    <property type="nucleotide sequence ID" value="NZ_JBHSGO010000013.1"/>
</dbReference>
<evidence type="ECO:0000313" key="2">
    <source>
        <dbReference type="Proteomes" id="UP001596020"/>
    </source>
</evidence>
<dbReference type="Proteomes" id="UP001596020">
    <property type="component" value="Unassembled WGS sequence"/>
</dbReference>
<sequence>SHHIEVLSPCPMPILPSLSMTDLYIEIILLRCLRHSSSVTYVCMLPSHRSLVALSYAHSSKSLYDCLVH</sequence>
<evidence type="ECO:0000313" key="1">
    <source>
        <dbReference type="EMBL" id="MFC4665199.1"/>
    </source>
</evidence>
<feature type="non-terminal residue" evidence="1">
    <location>
        <position position="1"/>
    </location>
</feature>
<dbReference type="EMBL" id="JBHSGO010000013">
    <property type="protein sequence ID" value="MFC4665199.1"/>
    <property type="molecule type" value="Genomic_DNA"/>
</dbReference>
<protein>
    <submittedName>
        <fullName evidence="1">Uncharacterized protein</fullName>
    </submittedName>
</protein>
<proteinExistence type="predicted"/>
<reference evidence="2" key="1">
    <citation type="journal article" date="2019" name="Int. J. Syst. Evol. Microbiol.">
        <title>The Global Catalogue of Microorganisms (GCM) 10K type strain sequencing project: providing services to taxonomists for standard genome sequencing and annotation.</title>
        <authorList>
            <consortium name="The Broad Institute Genomics Platform"/>
            <consortium name="The Broad Institute Genome Sequencing Center for Infectious Disease"/>
            <person name="Wu L."/>
            <person name="Ma J."/>
        </authorList>
    </citation>
    <scope>NUCLEOTIDE SEQUENCE [LARGE SCALE GENOMIC DNA]</scope>
    <source>
        <strain evidence="2">CGMCC 4.7357</strain>
    </source>
</reference>
<keyword evidence="2" id="KW-1185">Reference proteome</keyword>